<evidence type="ECO:0000256" key="5">
    <source>
        <dbReference type="ARBA" id="ARBA00022692"/>
    </source>
</evidence>
<evidence type="ECO:0000256" key="3">
    <source>
        <dbReference type="ARBA" id="ARBA00022543"/>
    </source>
</evidence>
<feature type="transmembrane region" description="Helical" evidence="11">
    <location>
        <begin position="192"/>
        <end position="210"/>
    </location>
</feature>
<evidence type="ECO:0000256" key="4">
    <source>
        <dbReference type="ARBA" id="ARBA00022606"/>
    </source>
</evidence>
<keyword evidence="4" id="KW-0716">Sensory transduction</keyword>
<protein>
    <recommendedName>
        <fullName evidence="13">Bacteriorhodopsin-like protein</fullName>
    </recommendedName>
</protein>
<dbReference type="GO" id="GO:0016020">
    <property type="term" value="C:membrane"/>
    <property type="evidence" value="ECO:0007669"/>
    <property type="project" value="UniProtKB-SubCell"/>
</dbReference>
<dbReference type="SUPFAM" id="SSF81321">
    <property type="entry name" value="Family A G protein-coupled receptor-like"/>
    <property type="match status" value="1"/>
</dbReference>
<reference evidence="12" key="1">
    <citation type="journal article" date="2020" name="Nature">
        <title>Giant virus diversity and host interactions through global metagenomics.</title>
        <authorList>
            <person name="Schulz F."/>
            <person name="Roux S."/>
            <person name="Paez-Espino D."/>
            <person name="Jungbluth S."/>
            <person name="Walsh D.A."/>
            <person name="Denef V.J."/>
            <person name="McMahon K.D."/>
            <person name="Konstantinidis K.T."/>
            <person name="Eloe-Fadrosh E.A."/>
            <person name="Kyrpides N.C."/>
            <person name="Woyke T."/>
        </authorList>
    </citation>
    <scope>NUCLEOTIDE SEQUENCE</scope>
    <source>
        <strain evidence="12">GVMAG-M-3300027708-5</strain>
    </source>
</reference>
<sequence>MDYQVTEPSQKDKLDTNVETVLQKGSSINFTQLSFRTTLYFLLFASTLTFICSIFVKTTSMRNILWIESTITGSAAFVYLYYNEAIDAYNLCHENTLGWEGINQLRYIDWAITTPLMLISLTLILSMNSSIPVNGLRLFGIIVLDWFMLFFGYLGENHMICRTSADILGFIPFFGIFWLLYTQFLKGKTNQANMIIFGVYFFLWSLYGVLYMFDEKVMNTCFNILDCIAKAFVAIGISIHFLTK</sequence>
<dbReference type="Gene3D" id="1.20.1070.10">
    <property type="entry name" value="Rhodopsin 7-helix transmembrane proteins"/>
    <property type="match status" value="1"/>
</dbReference>
<evidence type="ECO:0000313" key="12">
    <source>
        <dbReference type="EMBL" id="QHU04821.1"/>
    </source>
</evidence>
<dbReference type="PROSITE" id="PS00950">
    <property type="entry name" value="BACTERIAL_OPSIN_1"/>
    <property type="match status" value="1"/>
</dbReference>
<comment type="similarity">
    <text evidence="2">Belongs to the archaeal/bacterial/fungal opsin family.</text>
</comment>
<keyword evidence="9 11" id="KW-0472">Membrane</keyword>
<evidence type="ECO:0000256" key="6">
    <source>
        <dbReference type="ARBA" id="ARBA00022925"/>
    </source>
</evidence>
<dbReference type="EMBL" id="MN740404">
    <property type="protein sequence ID" value="QHU04821.1"/>
    <property type="molecule type" value="Genomic_DNA"/>
</dbReference>
<comment type="subcellular location">
    <subcellularLocation>
        <location evidence="1">Membrane</location>
        <topology evidence="1">Multi-pass membrane protein</topology>
    </subcellularLocation>
</comment>
<evidence type="ECO:0008006" key="13">
    <source>
        <dbReference type="Google" id="ProtNLM"/>
    </source>
</evidence>
<evidence type="ECO:0000256" key="8">
    <source>
        <dbReference type="ARBA" id="ARBA00022991"/>
    </source>
</evidence>
<keyword evidence="7 11" id="KW-1133">Transmembrane helix</keyword>
<dbReference type="GO" id="GO:0009881">
    <property type="term" value="F:photoreceptor activity"/>
    <property type="evidence" value="ECO:0007669"/>
    <property type="project" value="UniProtKB-KW"/>
</dbReference>
<dbReference type="GO" id="GO:0007602">
    <property type="term" value="P:phototransduction"/>
    <property type="evidence" value="ECO:0007669"/>
    <property type="project" value="UniProtKB-KW"/>
</dbReference>
<dbReference type="AlphaFoldDB" id="A0A6C0JIG9"/>
<proteinExistence type="inferred from homology"/>
<keyword evidence="5 11" id="KW-0812">Transmembrane</keyword>
<evidence type="ECO:0000256" key="1">
    <source>
        <dbReference type="ARBA" id="ARBA00004141"/>
    </source>
</evidence>
<keyword evidence="8" id="KW-0157">Chromophore</keyword>
<feature type="transmembrane region" description="Helical" evidence="11">
    <location>
        <begin position="138"/>
        <end position="155"/>
    </location>
</feature>
<evidence type="ECO:0000256" key="7">
    <source>
        <dbReference type="ARBA" id="ARBA00022989"/>
    </source>
</evidence>
<keyword evidence="10" id="KW-0675">Receptor</keyword>
<feature type="transmembrane region" description="Helical" evidence="11">
    <location>
        <begin position="39"/>
        <end position="56"/>
    </location>
</feature>
<organism evidence="12">
    <name type="scientific">viral metagenome</name>
    <dbReference type="NCBI Taxonomy" id="1070528"/>
    <lineage>
        <taxon>unclassified sequences</taxon>
        <taxon>metagenomes</taxon>
        <taxon>organismal metagenomes</taxon>
    </lineage>
</organism>
<dbReference type="Pfam" id="PF01036">
    <property type="entry name" value="Bac_rhodopsin"/>
    <property type="match status" value="1"/>
</dbReference>
<dbReference type="InterPro" id="IPR018229">
    <property type="entry name" value="Rhodopsin_retinal_BS"/>
</dbReference>
<evidence type="ECO:0000256" key="11">
    <source>
        <dbReference type="SAM" id="Phobius"/>
    </source>
</evidence>
<keyword evidence="3" id="KW-0600">Photoreceptor protein</keyword>
<evidence type="ECO:0000256" key="10">
    <source>
        <dbReference type="ARBA" id="ARBA00023170"/>
    </source>
</evidence>
<feature type="transmembrane region" description="Helical" evidence="11">
    <location>
        <begin position="63"/>
        <end position="82"/>
    </location>
</feature>
<evidence type="ECO:0000256" key="9">
    <source>
        <dbReference type="ARBA" id="ARBA00023136"/>
    </source>
</evidence>
<dbReference type="InterPro" id="IPR001425">
    <property type="entry name" value="Arc/bac/fun_rhodopsins"/>
</dbReference>
<feature type="transmembrane region" description="Helical" evidence="11">
    <location>
        <begin position="222"/>
        <end position="242"/>
    </location>
</feature>
<feature type="transmembrane region" description="Helical" evidence="11">
    <location>
        <begin position="167"/>
        <end position="185"/>
    </location>
</feature>
<evidence type="ECO:0000256" key="2">
    <source>
        <dbReference type="ARBA" id="ARBA00008130"/>
    </source>
</evidence>
<dbReference type="SMART" id="SM01021">
    <property type="entry name" value="Bac_rhodopsin"/>
    <property type="match status" value="1"/>
</dbReference>
<name>A0A6C0JIG9_9ZZZZ</name>
<accession>A0A6C0JIG9</accession>
<dbReference type="GO" id="GO:0005216">
    <property type="term" value="F:monoatomic ion channel activity"/>
    <property type="evidence" value="ECO:0007669"/>
    <property type="project" value="InterPro"/>
</dbReference>
<keyword evidence="6" id="KW-0681">Retinal protein</keyword>